<accession>K1QRY2</accession>
<dbReference type="HOGENOM" id="CLU_2212448_0_0_1"/>
<name>K1QRY2_MAGGI</name>
<dbReference type="AlphaFoldDB" id="K1QRY2"/>
<organism evidence="1">
    <name type="scientific">Magallana gigas</name>
    <name type="common">Pacific oyster</name>
    <name type="synonym">Crassostrea gigas</name>
    <dbReference type="NCBI Taxonomy" id="29159"/>
    <lineage>
        <taxon>Eukaryota</taxon>
        <taxon>Metazoa</taxon>
        <taxon>Spiralia</taxon>
        <taxon>Lophotrochozoa</taxon>
        <taxon>Mollusca</taxon>
        <taxon>Bivalvia</taxon>
        <taxon>Autobranchia</taxon>
        <taxon>Pteriomorphia</taxon>
        <taxon>Ostreida</taxon>
        <taxon>Ostreoidea</taxon>
        <taxon>Ostreidae</taxon>
        <taxon>Magallana</taxon>
    </lineage>
</organism>
<evidence type="ECO:0000313" key="1">
    <source>
        <dbReference type="EMBL" id="EKC24341.1"/>
    </source>
</evidence>
<gene>
    <name evidence="1" type="ORF">CGI_10006153</name>
</gene>
<protein>
    <submittedName>
        <fullName evidence="1">Uncharacterized protein</fullName>
    </submittedName>
</protein>
<reference evidence="1" key="1">
    <citation type="journal article" date="2012" name="Nature">
        <title>The oyster genome reveals stress adaptation and complexity of shell formation.</title>
        <authorList>
            <person name="Zhang G."/>
            <person name="Fang X."/>
            <person name="Guo X."/>
            <person name="Li L."/>
            <person name="Luo R."/>
            <person name="Xu F."/>
            <person name="Yang P."/>
            <person name="Zhang L."/>
            <person name="Wang X."/>
            <person name="Qi H."/>
            <person name="Xiong Z."/>
            <person name="Que H."/>
            <person name="Xie Y."/>
            <person name="Holland P.W."/>
            <person name="Paps J."/>
            <person name="Zhu Y."/>
            <person name="Wu F."/>
            <person name="Chen Y."/>
            <person name="Wang J."/>
            <person name="Peng C."/>
            <person name="Meng J."/>
            <person name="Yang L."/>
            <person name="Liu J."/>
            <person name="Wen B."/>
            <person name="Zhang N."/>
            <person name="Huang Z."/>
            <person name="Zhu Q."/>
            <person name="Feng Y."/>
            <person name="Mount A."/>
            <person name="Hedgecock D."/>
            <person name="Xu Z."/>
            <person name="Liu Y."/>
            <person name="Domazet-Loso T."/>
            <person name="Du Y."/>
            <person name="Sun X."/>
            <person name="Zhang S."/>
            <person name="Liu B."/>
            <person name="Cheng P."/>
            <person name="Jiang X."/>
            <person name="Li J."/>
            <person name="Fan D."/>
            <person name="Wang W."/>
            <person name="Fu W."/>
            <person name="Wang T."/>
            <person name="Wang B."/>
            <person name="Zhang J."/>
            <person name="Peng Z."/>
            <person name="Li Y."/>
            <person name="Li N."/>
            <person name="Wang J."/>
            <person name="Chen M."/>
            <person name="He Y."/>
            <person name="Tan F."/>
            <person name="Song X."/>
            <person name="Zheng Q."/>
            <person name="Huang R."/>
            <person name="Yang H."/>
            <person name="Du X."/>
            <person name="Chen L."/>
            <person name="Yang M."/>
            <person name="Gaffney P.M."/>
            <person name="Wang S."/>
            <person name="Luo L."/>
            <person name="She Z."/>
            <person name="Ming Y."/>
            <person name="Huang W."/>
            <person name="Zhang S."/>
            <person name="Huang B."/>
            <person name="Zhang Y."/>
            <person name="Qu T."/>
            <person name="Ni P."/>
            <person name="Miao G."/>
            <person name="Wang J."/>
            <person name="Wang Q."/>
            <person name="Steinberg C.E."/>
            <person name="Wang H."/>
            <person name="Li N."/>
            <person name="Qian L."/>
            <person name="Zhang G."/>
            <person name="Li Y."/>
            <person name="Yang H."/>
            <person name="Liu X."/>
            <person name="Wang J."/>
            <person name="Yin Y."/>
            <person name="Wang J."/>
        </authorList>
    </citation>
    <scope>NUCLEOTIDE SEQUENCE [LARGE SCALE GENOMIC DNA]</scope>
    <source>
        <strain evidence="1">05x7-T-G4-1.051#20</strain>
    </source>
</reference>
<proteinExistence type="predicted"/>
<sequence>MRRLRVFMGPVYVLYSVRSFYLTYLDLGPVSPWVCTLSFASATLACVGGVIFRPDNGLMLNVLFRWHTEHAQRKVIHPDKTPSNSVYTGLYHLELWHFPPSEDSNSK</sequence>
<dbReference type="InParanoid" id="K1QRY2"/>
<dbReference type="EMBL" id="JH818044">
    <property type="protein sequence ID" value="EKC24341.1"/>
    <property type="molecule type" value="Genomic_DNA"/>
</dbReference>